<dbReference type="Proteomes" id="UP000298416">
    <property type="component" value="Unassembled WGS sequence"/>
</dbReference>
<sequence length="132" mass="14698">MHQLNDGSSKTRIHKIGAIFSTARGIVRSPDMPFGFGIAAADDESKTQQITNHVVLPCQRRRPIAVASAILTSKWKISLKKVKLRLKRTKTATSTEAMELCKKRILMGDKCRTLNLSGVLQYDKHGILLPED</sequence>
<name>A0A8X8YT34_SALSN</name>
<comment type="caution">
    <text evidence="1">The sequence shown here is derived from an EMBL/GenBank/DDBJ whole genome shotgun (WGS) entry which is preliminary data.</text>
</comment>
<reference evidence="1" key="1">
    <citation type="submission" date="2018-01" db="EMBL/GenBank/DDBJ databases">
        <authorList>
            <person name="Mao J.F."/>
        </authorList>
    </citation>
    <scope>NUCLEOTIDE SEQUENCE</scope>
    <source>
        <strain evidence="1">Huo1</strain>
        <tissue evidence="1">Leaf</tissue>
    </source>
</reference>
<dbReference type="PANTHER" id="PTHR33237">
    <property type="entry name" value="F2P16.13 PROTEIN-RELATED"/>
    <property type="match status" value="1"/>
</dbReference>
<protein>
    <submittedName>
        <fullName evidence="1">Uncharacterized protein</fullName>
    </submittedName>
</protein>
<evidence type="ECO:0000313" key="2">
    <source>
        <dbReference type="Proteomes" id="UP000298416"/>
    </source>
</evidence>
<gene>
    <name evidence="1" type="ORF">SASPL_102692</name>
</gene>
<organism evidence="1">
    <name type="scientific">Salvia splendens</name>
    <name type="common">Scarlet sage</name>
    <dbReference type="NCBI Taxonomy" id="180675"/>
    <lineage>
        <taxon>Eukaryota</taxon>
        <taxon>Viridiplantae</taxon>
        <taxon>Streptophyta</taxon>
        <taxon>Embryophyta</taxon>
        <taxon>Tracheophyta</taxon>
        <taxon>Spermatophyta</taxon>
        <taxon>Magnoliopsida</taxon>
        <taxon>eudicotyledons</taxon>
        <taxon>Gunneridae</taxon>
        <taxon>Pentapetalae</taxon>
        <taxon>asterids</taxon>
        <taxon>lamiids</taxon>
        <taxon>Lamiales</taxon>
        <taxon>Lamiaceae</taxon>
        <taxon>Nepetoideae</taxon>
        <taxon>Mentheae</taxon>
        <taxon>Salviinae</taxon>
        <taxon>Salvia</taxon>
        <taxon>Salvia subgen. Calosphace</taxon>
        <taxon>core Calosphace</taxon>
    </lineage>
</organism>
<dbReference type="PANTHER" id="PTHR33237:SF39">
    <property type="match status" value="1"/>
</dbReference>
<reference evidence="1" key="2">
    <citation type="submission" date="2020-08" db="EMBL/GenBank/DDBJ databases">
        <title>Plant Genome Project.</title>
        <authorList>
            <person name="Zhang R.-G."/>
        </authorList>
    </citation>
    <scope>NUCLEOTIDE SEQUENCE</scope>
    <source>
        <strain evidence="1">Huo1</strain>
        <tissue evidence="1">Leaf</tissue>
    </source>
</reference>
<proteinExistence type="predicted"/>
<accession>A0A8X8YT34</accession>
<dbReference type="EMBL" id="PNBA02000001">
    <property type="protein sequence ID" value="KAG6437764.1"/>
    <property type="molecule type" value="Genomic_DNA"/>
</dbReference>
<evidence type="ECO:0000313" key="1">
    <source>
        <dbReference type="EMBL" id="KAG6437764.1"/>
    </source>
</evidence>
<dbReference type="AlphaFoldDB" id="A0A8X8YT34"/>
<keyword evidence="2" id="KW-1185">Reference proteome</keyword>